<dbReference type="Proteomes" id="UP000001680">
    <property type="component" value="Chromosome 2"/>
</dbReference>
<dbReference type="HOGENOM" id="CLU_2231468_0_0_4"/>
<protein>
    <submittedName>
        <fullName evidence="1">Uncharacterized protein</fullName>
    </submittedName>
</protein>
<evidence type="ECO:0000313" key="1">
    <source>
        <dbReference type="EMBL" id="ACB66370.1"/>
    </source>
</evidence>
<gene>
    <name evidence="1" type="ordered locus">BamMC406_3903</name>
</gene>
<reference evidence="2" key="1">
    <citation type="submission" date="2008-04" db="EMBL/GenBank/DDBJ databases">
        <title>Complete sequence of chromosome 2 of Burkholderia ambifaria MC40-6.</title>
        <authorList>
            <person name="Copeland A."/>
            <person name="Lucas S."/>
            <person name="Lapidus A."/>
            <person name="Glavina del Rio T."/>
            <person name="Dalin E."/>
            <person name="Tice H."/>
            <person name="Pitluck S."/>
            <person name="Chain P."/>
            <person name="Malfatti S."/>
            <person name="Shin M."/>
            <person name="Vergez L."/>
            <person name="Lang D."/>
            <person name="Schmutz J."/>
            <person name="Larimer F."/>
            <person name="Land M."/>
            <person name="Hauser L."/>
            <person name="Kyrpides N."/>
            <person name="Lykidis A."/>
            <person name="Ramette A."/>
            <person name="Konstantinidis K."/>
            <person name="Tiedje J."/>
            <person name="Richardson P."/>
        </authorList>
    </citation>
    <scope>NUCLEOTIDE SEQUENCE [LARGE SCALE GENOMIC DNA]</scope>
    <source>
        <strain evidence="2">MC40-6</strain>
    </source>
</reference>
<dbReference type="AlphaFoldDB" id="B1Z236"/>
<name>B1Z236_BURA4</name>
<accession>B1Z236</accession>
<sequence>MKTPEVRVASVGSMMTRSMMAVGLALAIGGMSMASALGADYGDYDGQQHGPYDGYQHDQSRLQQHRMDNGYRPHHGHRWDHRDRHAYQHPDNVYRRGDYYDSQDYVYAPPPVVYAPQTAPGVSLFIPLRFR</sequence>
<dbReference type="KEGG" id="bac:BamMC406_3903"/>
<dbReference type="EMBL" id="CP001026">
    <property type="protein sequence ID" value="ACB66370.1"/>
    <property type="molecule type" value="Genomic_DNA"/>
</dbReference>
<evidence type="ECO:0000313" key="2">
    <source>
        <dbReference type="Proteomes" id="UP000001680"/>
    </source>
</evidence>
<proteinExistence type="predicted"/>
<dbReference type="RefSeq" id="WP_012365733.1">
    <property type="nucleotide sequence ID" value="NC_010552.1"/>
</dbReference>
<dbReference type="OrthoDB" id="9103335at2"/>
<organism evidence="1 2">
    <name type="scientific">Burkholderia ambifaria (strain MC40-6)</name>
    <dbReference type="NCBI Taxonomy" id="398577"/>
    <lineage>
        <taxon>Bacteria</taxon>
        <taxon>Pseudomonadati</taxon>
        <taxon>Pseudomonadota</taxon>
        <taxon>Betaproteobacteria</taxon>
        <taxon>Burkholderiales</taxon>
        <taxon>Burkholderiaceae</taxon>
        <taxon>Burkholderia</taxon>
        <taxon>Burkholderia cepacia complex</taxon>
    </lineage>
</organism>